<evidence type="ECO:0000259" key="5">
    <source>
        <dbReference type="PROSITE" id="PS52015"/>
    </source>
</evidence>
<dbReference type="EMBL" id="JADLZT010000003">
    <property type="protein sequence ID" value="MBF6023843.1"/>
    <property type="molecule type" value="Genomic_DNA"/>
</dbReference>
<keyword evidence="7" id="KW-1185">Reference proteome</keyword>
<proteinExistence type="predicted"/>
<comment type="subcellular location">
    <subcellularLocation>
        <location evidence="1">Membrane</location>
        <topology evidence="1">Single-pass membrane protein</topology>
    </subcellularLocation>
</comment>
<dbReference type="Pfam" id="PF03544">
    <property type="entry name" value="TonB_C"/>
    <property type="match status" value="1"/>
</dbReference>
<evidence type="ECO:0000256" key="2">
    <source>
        <dbReference type="ARBA" id="ARBA00022692"/>
    </source>
</evidence>
<feature type="domain" description="TonB C-terminal" evidence="5">
    <location>
        <begin position="24"/>
        <end position="120"/>
    </location>
</feature>
<dbReference type="InterPro" id="IPR037682">
    <property type="entry name" value="TonB_C"/>
</dbReference>
<evidence type="ECO:0000256" key="4">
    <source>
        <dbReference type="ARBA" id="ARBA00023136"/>
    </source>
</evidence>
<gene>
    <name evidence="6" type="ORF">IU514_07360</name>
</gene>
<evidence type="ECO:0000256" key="1">
    <source>
        <dbReference type="ARBA" id="ARBA00004167"/>
    </source>
</evidence>
<dbReference type="Proteomes" id="UP001429984">
    <property type="component" value="Unassembled WGS sequence"/>
</dbReference>
<dbReference type="RefSeq" id="WP_194930424.1">
    <property type="nucleotide sequence ID" value="NZ_JADLZT010000003.1"/>
</dbReference>
<accession>A0ABS0B577</accession>
<reference evidence="6 7" key="1">
    <citation type="submission" date="2020-11" db="EMBL/GenBank/DDBJ databases">
        <title>Draft Genome Sequence and Secondary Metabolite Biosynthetic Potential of the Lysobacter niastensis Type strain DSM 18481.</title>
        <authorList>
            <person name="Turrini P."/>
            <person name="Artuso I."/>
            <person name="Tescari M."/>
            <person name="Lugli G.A."/>
            <person name="Frangipani E."/>
            <person name="Ventura M."/>
            <person name="Visca P."/>
        </authorList>
    </citation>
    <scope>NUCLEOTIDE SEQUENCE [LARGE SCALE GENOMIC DNA]</scope>
    <source>
        <strain evidence="6 7">DSM 18481</strain>
    </source>
</reference>
<dbReference type="InterPro" id="IPR006260">
    <property type="entry name" value="TonB/TolA_C"/>
</dbReference>
<evidence type="ECO:0000256" key="3">
    <source>
        <dbReference type="ARBA" id="ARBA00022989"/>
    </source>
</evidence>
<keyword evidence="2" id="KW-0812">Transmembrane</keyword>
<keyword evidence="4" id="KW-0472">Membrane</keyword>
<dbReference type="PROSITE" id="PS52015">
    <property type="entry name" value="TONB_CTD"/>
    <property type="match status" value="1"/>
</dbReference>
<protein>
    <submittedName>
        <fullName evidence="6">TonB family protein</fullName>
    </submittedName>
</protein>
<evidence type="ECO:0000313" key="6">
    <source>
        <dbReference type="EMBL" id="MBF6023843.1"/>
    </source>
</evidence>
<dbReference type="SUPFAM" id="SSF74653">
    <property type="entry name" value="TolA/TonB C-terminal domain"/>
    <property type="match status" value="1"/>
</dbReference>
<comment type="caution">
    <text evidence="6">The sequence shown here is derived from an EMBL/GenBank/DDBJ whole genome shotgun (WGS) entry which is preliminary data.</text>
</comment>
<dbReference type="Gene3D" id="3.30.1150.10">
    <property type="match status" value="1"/>
</dbReference>
<dbReference type="NCBIfam" id="TIGR01352">
    <property type="entry name" value="tonB_Cterm"/>
    <property type="match status" value="1"/>
</dbReference>
<evidence type="ECO:0000313" key="7">
    <source>
        <dbReference type="Proteomes" id="UP001429984"/>
    </source>
</evidence>
<organism evidence="6 7">
    <name type="scientific">Lysobacter niastensis</name>
    <dbReference type="NCBI Taxonomy" id="380629"/>
    <lineage>
        <taxon>Bacteria</taxon>
        <taxon>Pseudomonadati</taxon>
        <taxon>Pseudomonadota</taxon>
        <taxon>Gammaproteobacteria</taxon>
        <taxon>Lysobacterales</taxon>
        <taxon>Lysobacteraceae</taxon>
        <taxon>Lysobacter</taxon>
    </lineage>
</organism>
<sequence length="234" mass="25116">MAGVACLTAAQMSMPSNAQQASADAAQECPARWLQPPKYPMAMAKAGKGGHGVVSVAFDACGRVVDARMAKTTGRSALDEASLAAAKTWTLGKPEPDWKLVEGRFEAPVDFLPPTEVKMHTPKQLGWPDSHRRPRYRLEPSEQSFAESQSLISKGFLAGRIGAPVYKEGVFVATGSAAEPEFWYQSGGLAARYRPVMENGEPVVKVMVVCAAPNICSQLQPELLKGLPFAKAKN</sequence>
<keyword evidence="3" id="KW-1133">Transmembrane helix</keyword>
<name>A0ABS0B577_9GAMM</name>